<dbReference type="AlphaFoldDB" id="A0A8X7MPD4"/>
<feature type="compositionally biased region" description="Low complexity" evidence="1">
    <location>
        <begin position="168"/>
        <end position="179"/>
    </location>
</feature>
<evidence type="ECO:0008006" key="4">
    <source>
        <dbReference type="Google" id="ProtNLM"/>
    </source>
</evidence>
<gene>
    <name evidence="2" type="ORF">A4X06_0g6055</name>
</gene>
<dbReference type="EMBL" id="LWDE02000821">
    <property type="protein sequence ID" value="KAE8243922.1"/>
    <property type="molecule type" value="Genomic_DNA"/>
</dbReference>
<feature type="compositionally biased region" description="Polar residues" evidence="1">
    <location>
        <begin position="180"/>
        <end position="202"/>
    </location>
</feature>
<reference evidence="2" key="2">
    <citation type="journal article" date="2019" name="IMA Fungus">
        <title>Genome sequencing and comparison of five Tilletia species to identify candidate genes for the detection of regulated species infecting wheat.</title>
        <authorList>
            <person name="Nguyen H.D.T."/>
            <person name="Sultana T."/>
            <person name="Kesanakurti P."/>
            <person name="Hambleton S."/>
        </authorList>
    </citation>
    <scope>NUCLEOTIDE SEQUENCE</scope>
    <source>
        <strain evidence="2">DAOMC 236426</strain>
    </source>
</reference>
<feature type="region of interest" description="Disordered" evidence="1">
    <location>
        <begin position="358"/>
        <end position="407"/>
    </location>
</feature>
<comment type="caution">
    <text evidence="2">The sequence shown here is derived from an EMBL/GenBank/DDBJ whole genome shotgun (WGS) entry which is preliminary data.</text>
</comment>
<organism evidence="2 3">
    <name type="scientific">Tilletia controversa</name>
    <name type="common">dwarf bunt fungus</name>
    <dbReference type="NCBI Taxonomy" id="13291"/>
    <lineage>
        <taxon>Eukaryota</taxon>
        <taxon>Fungi</taxon>
        <taxon>Dikarya</taxon>
        <taxon>Basidiomycota</taxon>
        <taxon>Ustilaginomycotina</taxon>
        <taxon>Exobasidiomycetes</taxon>
        <taxon>Tilletiales</taxon>
        <taxon>Tilletiaceae</taxon>
        <taxon>Tilletia</taxon>
    </lineage>
</organism>
<feature type="compositionally biased region" description="Polar residues" evidence="1">
    <location>
        <begin position="373"/>
        <end position="383"/>
    </location>
</feature>
<sequence length="504" mass="54623">MLTFITFSPLDSTHSSFSFLLHPHLKRPNIVDDTLLDLDFFLDDEARVQLWGDSASIWSSRSDLGVYINHQLLSSDPVPLRDGDVLAVPQRRHDLKIAVRFRVEVETLELSCGVGLELDMVRMMAQEMREEAERGADNGTSSATTLSDNAAIHASAPPTFSYAALTASRSSNEPSRPSPDTSRSYGIAASHSSPLDSGSTISPDPHVAQDTPAWSPTPPATPQCITPMPSSATDPHSKPSSPDVLSPPDALGHRAAAGLCDQSDNTTQSTPVCHGRSPRHSIAPPEDDRAAYITDKYTVNTAALAVERMRTAWADSRRWVASTSVSCNSIETALQRIRGAWLQARALVAAASMLSDASSTPTVVTKLPPAVKSSPTQEVTSTDLPAALEHPPASQSHDRDNSYPASDVAPARPASFYPHISADTRLQSFHPHLRNPSFPMPQPSHIPPHYGSASFSLPPSDSWWWASQPCLHSLPPYLNIIHHAQLLPHLCYPLCYAPSLLPPR</sequence>
<protein>
    <recommendedName>
        <fullName evidence="4">FHA domain-containing protein</fullName>
    </recommendedName>
</protein>
<feature type="compositionally biased region" description="Polar residues" evidence="1">
    <location>
        <begin position="228"/>
        <end position="240"/>
    </location>
</feature>
<proteinExistence type="predicted"/>
<evidence type="ECO:0000256" key="1">
    <source>
        <dbReference type="SAM" id="MobiDB-lite"/>
    </source>
</evidence>
<evidence type="ECO:0000313" key="3">
    <source>
        <dbReference type="Proteomes" id="UP000077684"/>
    </source>
</evidence>
<evidence type="ECO:0000313" key="2">
    <source>
        <dbReference type="EMBL" id="KAE8243922.1"/>
    </source>
</evidence>
<accession>A0A8X7MPD4</accession>
<name>A0A8X7MPD4_9BASI</name>
<reference evidence="2" key="1">
    <citation type="submission" date="2016-04" db="EMBL/GenBank/DDBJ databases">
        <authorList>
            <person name="Nguyen H.D."/>
            <person name="Samba Siva P."/>
            <person name="Cullis J."/>
            <person name="Levesque C.A."/>
            <person name="Hambleton S."/>
        </authorList>
    </citation>
    <scope>NUCLEOTIDE SEQUENCE</scope>
    <source>
        <strain evidence="2">DAOMC 236426</strain>
    </source>
</reference>
<dbReference type="Proteomes" id="UP000077684">
    <property type="component" value="Unassembled WGS sequence"/>
</dbReference>
<feature type="compositionally biased region" description="Polar residues" evidence="1">
    <location>
        <begin position="262"/>
        <end position="271"/>
    </location>
</feature>
<keyword evidence="3" id="KW-1185">Reference proteome</keyword>
<feature type="region of interest" description="Disordered" evidence="1">
    <location>
        <begin position="165"/>
        <end position="287"/>
    </location>
</feature>